<organism evidence="1 2">
    <name type="scientific">Leptospira sarikeiensis</name>
    <dbReference type="NCBI Taxonomy" id="2484943"/>
    <lineage>
        <taxon>Bacteria</taxon>
        <taxon>Pseudomonadati</taxon>
        <taxon>Spirochaetota</taxon>
        <taxon>Spirochaetia</taxon>
        <taxon>Leptospirales</taxon>
        <taxon>Leptospiraceae</taxon>
        <taxon>Leptospira</taxon>
    </lineage>
</organism>
<accession>A0A4R9K500</accession>
<dbReference type="OrthoDB" id="319515at2"/>
<dbReference type="RefSeq" id="WP_135649735.1">
    <property type="nucleotide sequence ID" value="NZ_RQGF01000028.1"/>
</dbReference>
<proteinExistence type="predicted"/>
<name>A0A4R9K500_9LEPT</name>
<dbReference type="EMBL" id="RQGF01000028">
    <property type="protein sequence ID" value="TGL60563.1"/>
    <property type="molecule type" value="Genomic_DNA"/>
</dbReference>
<evidence type="ECO:0000313" key="1">
    <source>
        <dbReference type="EMBL" id="TGL60563.1"/>
    </source>
</evidence>
<comment type="caution">
    <text evidence="1">The sequence shown here is derived from an EMBL/GenBank/DDBJ whole genome shotgun (WGS) entry which is preliminary data.</text>
</comment>
<evidence type="ECO:0000313" key="2">
    <source>
        <dbReference type="Proteomes" id="UP000297762"/>
    </source>
</evidence>
<sequence length="360" mass="39922">MRYGWKRRLTGILILLFLIPFAVLPISAEDKEKETADQNKDKWRILLGAFAGQFDLQLQTKLPFNYVNPNSGQREIPSLGRASGLTQNGAMDLGVEGIGPQKGLQFMILSDSLVFQATYARVDVNFQPLRNPPVGVNTAEGNAGGNVYSTNLDYYMNISRYVQPMVGIGYAAFGAYYKARNVVGTTVGNGLYESFPTIDADDGYSSDVGKAGLRIKLPIQSWYITPYFQYAGNEYHINVRTTAGTVQNNVNGYPADPNGMLDAWYYQGVGSVSTVDSMTQVSRQARSAGVVFFMDYKKFISLTINARRNFTQAAWNVSATLLVFLHPNMGIMANYAYSEPEILFSFNRSWAIGPVFTTTF</sequence>
<gene>
    <name evidence="1" type="ORF">EHQ64_12080</name>
</gene>
<protein>
    <submittedName>
        <fullName evidence="1">Uncharacterized protein</fullName>
    </submittedName>
</protein>
<dbReference type="AlphaFoldDB" id="A0A4R9K500"/>
<reference evidence="1" key="1">
    <citation type="journal article" date="2019" name="PLoS Negl. Trop. Dis.">
        <title>Revisiting the worldwide diversity of Leptospira species in the environment.</title>
        <authorList>
            <person name="Vincent A.T."/>
            <person name="Schiettekatte O."/>
            <person name="Bourhy P."/>
            <person name="Veyrier F.J."/>
            <person name="Picardeau M."/>
        </authorList>
    </citation>
    <scope>NUCLEOTIDE SEQUENCE [LARGE SCALE GENOMIC DNA]</scope>
    <source>
        <strain evidence="1">201702455</strain>
    </source>
</reference>
<dbReference type="Proteomes" id="UP000297762">
    <property type="component" value="Unassembled WGS sequence"/>
</dbReference>
<keyword evidence="2" id="KW-1185">Reference proteome</keyword>